<comment type="caution">
    <text evidence="3">The sequence shown here is derived from an EMBL/GenBank/DDBJ whole genome shotgun (WGS) entry which is preliminary data.</text>
</comment>
<evidence type="ECO:0000313" key="4">
    <source>
        <dbReference type="Proteomes" id="UP000320766"/>
    </source>
</evidence>
<accession>A0A520KVD4</accession>
<proteinExistence type="inferred from homology"/>
<dbReference type="InterPro" id="IPR014426">
    <property type="entry name" value="UPF0282_hydrls"/>
</dbReference>
<comment type="similarity">
    <text evidence="1">Belongs to the UPF0282 family.</text>
</comment>
<gene>
    <name evidence="3" type="ORF">EF807_06805</name>
</gene>
<dbReference type="PANTHER" id="PTHR43546">
    <property type="entry name" value="UPF0173 METAL-DEPENDENT HYDROLASE MJ1163-RELATED"/>
    <property type="match status" value="1"/>
</dbReference>
<dbReference type="HAMAP" id="MF_01406">
    <property type="entry name" value="UPF0282"/>
    <property type="match status" value="1"/>
</dbReference>
<organism evidence="3 4">
    <name type="scientific">Candidatus Methanolliviera hydrocarbonicum</name>
    <dbReference type="NCBI Taxonomy" id="2491085"/>
    <lineage>
        <taxon>Archaea</taxon>
        <taxon>Methanobacteriati</taxon>
        <taxon>Methanobacteriota</taxon>
        <taxon>Candidatus Methanoliparia</taxon>
        <taxon>Candidatus Methanoliparales</taxon>
        <taxon>Candidatus Methanollivieraceae</taxon>
        <taxon>Candidatus Methanolliviera</taxon>
    </lineage>
</organism>
<keyword evidence="3" id="KW-0378">Hydrolase</keyword>
<evidence type="ECO:0000313" key="3">
    <source>
        <dbReference type="EMBL" id="RZN67920.1"/>
    </source>
</evidence>
<dbReference type="Proteomes" id="UP000320766">
    <property type="component" value="Unassembled WGS sequence"/>
</dbReference>
<feature type="domain" description="Metallo-beta-lactamase" evidence="2">
    <location>
        <begin position="17"/>
        <end position="191"/>
    </location>
</feature>
<dbReference type="AlphaFoldDB" id="A0A520KVD4"/>
<dbReference type="InterPro" id="IPR050114">
    <property type="entry name" value="UPF0173_UPF0282_UlaG_hydrolase"/>
</dbReference>
<dbReference type="InterPro" id="IPR036866">
    <property type="entry name" value="RibonucZ/Hydroxyglut_hydro"/>
</dbReference>
<protein>
    <recommendedName>
        <fullName evidence="1">UPF0282 protein EF807_06805</fullName>
    </recommendedName>
</protein>
<evidence type="ECO:0000259" key="2">
    <source>
        <dbReference type="Pfam" id="PF00753"/>
    </source>
</evidence>
<name>A0A520KVD4_9EURY</name>
<evidence type="ECO:0000256" key="1">
    <source>
        <dbReference type="HAMAP-Rule" id="MF_01406"/>
    </source>
</evidence>
<dbReference type="Gene3D" id="3.60.15.10">
    <property type="entry name" value="Ribonuclease Z/Hydroxyacylglutathione hydrolase-like"/>
    <property type="match status" value="1"/>
</dbReference>
<dbReference type="PIRSF" id="PIRSF004944">
    <property type="entry name" value="UCP004944_hydrls"/>
    <property type="match status" value="1"/>
</dbReference>
<dbReference type="PANTHER" id="PTHR43546:SF4">
    <property type="entry name" value="UPF0282 PROTEIN MJ1629"/>
    <property type="match status" value="1"/>
</dbReference>
<reference evidence="3 4" key="1">
    <citation type="journal article" date="2019" name="Nat. Microbiol.">
        <title>Wide diversity of methane and short-chain alkane metabolisms in uncultured archaea.</title>
        <authorList>
            <person name="Borrel G."/>
            <person name="Adam P.S."/>
            <person name="McKay L.J."/>
            <person name="Chen L.X."/>
            <person name="Sierra-Garcia I.N."/>
            <person name="Sieber C.M."/>
            <person name="Letourneur Q."/>
            <person name="Ghozlane A."/>
            <person name="Andersen G.L."/>
            <person name="Li W.J."/>
            <person name="Hallam S.J."/>
            <person name="Muyzer G."/>
            <person name="de Oliveira V.M."/>
            <person name="Inskeep W.P."/>
            <person name="Banfield J.F."/>
            <person name="Gribaldo S."/>
        </authorList>
    </citation>
    <scope>NUCLEOTIDE SEQUENCE [LARGE SCALE GENOMIC DNA]</scope>
    <source>
        <strain evidence="3">NM1b</strain>
    </source>
</reference>
<dbReference type="Pfam" id="PF00753">
    <property type="entry name" value="Lactamase_B"/>
    <property type="match status" value="1"/>
</dbReference>
<dbReference type="InterPro" id="IPR001279">
    <property type="entry name" value="Metallo-B-lactamas"/>
</dbReference>
<dbReference type="EMBL" id="RXIL01000122">
    <property type="protein sequence ID" value="RZN67920.1"/>
    <property type="molecule type" value="Genomic_DNA"/>
</dbReference>
<dbReference type="GO" id="GO:0016787">
    <property type="term" value="F:hydrolase activity"/>
    <property type="evidence" value="ECO:0007669"/>
    <property type="project" value="UniProtKB-KW"/>
</dbReference>
<dbReference type="NCBIfam" id="NF003287">
    <property type="entry name" value="PRK04286.1-1"/>
    <property type="match status" value="1"/>
</dbReference>
<sequence>MSLDIFPLAYESFGVRSMATFLETKDLKVIIDPGVSLAPRRFNLPPHPIEVKREEACWKRVKEYLQRSEYVFITHYHYDHYNPLGVDLLRGKELWIKDYENKINKSQRKRSSDLIKRLGDNSNINVADGREFDIGGTQISFSNPVFHGANDRLGYVVEVFISYKKESFLFTSDVEGPSLEDQITFILEKSPKTIFIDGPMTYMLGFRYSAKSLEDSIENLKRIIDETDVKKMIMDHHLLRDINYKEKIADLYEYSEEKGVQILSAAEYIGRENDLLEARRRELWHSQENLSRKRQK</sequence>
<dbReference type="SUPFAM" id="SSF56281">
    <property type="entry name" value="Metallo-hydrolase/oxidoreductase"/>
    <property type="match status" value="1"/>
</dbReference>